<feature type="non-terminal residue" evidence="2">
    <location>
        <position position="1"/>
    </location>
</feature>
<sequence length="137" mass="15804">CSIPVFDGLLPAPHNQILMNLLFTMSHWHGLAKLRMHSDITLEILNQQTTHLGEQFHHFSDKVCAAYQTMELDREVGARSRRQAKDMTGQIQDPPVPKQPRRKKHFNIQTYKFHVLGDYVSSIRQFGTTDSYSTEPV</sequence>
<dbReference type="InParanoid" id="A0A0C9Z680"/>
<reference evidence="2 3" key="1">
    <citation type="submission" date="2014-04" db="EMBL/GenBank/DDBJ databases">
        <authorList>
            <consortium name="DOE Joint Genome Institute"/>
            <person name="Kuo A."/>
            <person name="Ruytinx J."/>
            <person name="Rineau F."/>
            <person name="Colpaert J."/>
            <person name="Kohler A."/>
            <person name="Nagy L.G."/>
            <person name="Floudas D."/>
            <person name="Copeland A."/>
            <person name="Barry K.W."/>
            <person name="Cichocki N."/>
            <person name="Veneault-Fourrey C."/>
            <person name="LaButti K."/>
            <person name="Lindquist E.A."/>
            <person name="Lipzen A."/>
            <person name="Lundell T."/>
            <person name="Morin E."/>
            <person name="Murat C."/>
            <person name="Sun H."/>
            <person name="Tunlid A."/>
            <person name="Henrissat B."/>
            <person name="Grigoriev I.V."/>
            <person name="Hibbett D.S."/>
            <person name="Martin F."/>
            <person name="Nordberg H.P."/>
            <person name="Cantor M.N."/>
            <person name="Hua S.X."/>
        </authorList>
    </citation>
    <scope>NUCLEOTIDE SEQUENCE [LARGE SCALE GENOMIC DNA]</scope>
    <source>
        <strain evidence="2 3">UH-Slu-Lm8-n1</strain>
    </source>
</reference>
<dbReference type="STRING" id="930992.A0A0C9Z680"/>
<accession>A0A0C9Z680</accession>
<name>A0A0C9Z680_9AGAM</name>
<dbReference type="OrthoDB" id="3269417at2759"/>
<feature type="region of interest" description="Disordered" evidence="1">
    <location>
        <begin position="75"/>
        <end position="103"/>
    </location>
</feature>
<proteinExistence type="predicted"/>
<dbReference type="EMBL" id="KN836063">
    <property type="protein sequence ID" value="KIK32965.1"/>
    <property type="molecule type" value="Genomic_DNA"/>
</dbReference>
<keyword evidence="3" id="KW-1185">Reference proteome</keyword>
<evidence type="ECO:0000313" key="3">
    <source>
        <dbReference type="Proteomes" id="UP000054485"/>
    </source>
</evidence>
<gene>
    <name evidence="2" type="ORF">CY34DRAFT_45160</name>
</gene>
<protein>
    <submittedName>
        <fullName evidence="2">Uncharacterized protein</fullName>
    </submittedName>
</protein>
<evidence type="ECO:0000256" key="1">
    <source>
        <dbReference type="SAM" id="MobiDB-lite"/>
    </source>
</evidence>
<organism evidence="2 3">
    <name type="scientific">Suillus luteus UH-Slu-Lm8-n1</name>
    <dbReference type="NCBI Taxonomy" id="930992"/>
    <lineage>
        <taxon>Eukaryota</taxon>
        <taxon>Fungi</taxon>
        <taxon>Dikarya</taxon>
        <taxon>Basidiomycota</taxon>
        <taxon>Agaricomycotina</taxon>
        <taxon>Agaricomycetes</taxon>
        <taxon>Agaricomycetidae</taxon>
        <taxon>Boletales</taxon>
        <taxon>Suillineae</taxon>
        <taxon>Suillaceae</taxon>
        <taxon>Suillus</taxon>
    </lineage>
</organism>
<evidence type="ECO:0000313" key="2">
    <source>
        <dbReference type="EMBL" id="KIK32965.1"/>
    </source>
</evidence>
<reference evidence="3" key="2">
    <citation type="submission" date="2015-01" db="EMBL/GenBank/DDBJ databases">
        <title>Evolutionary Origins and Diversification of the Mycorrhizal Mutualists.</title>
        <authorList>
            <consortium name="DOE Joint Genome Institute"/>
            <consortium name="Mycorrhizal Genomics Consortium"/>
            <person name="Kohler A."/>
            <person name="Kuo A."/>
            <person name="Nagy L.G."/>
            <person name="Floudas D."/>
            <person name="Copeland A."/>
            <person name="Barry K.W."/>
            <person name="Cichocki N."/>
            <person name="Veneault-Fourrey C."/>
            <person name="LaButti K."/>
            <person name="Lindquist E.A."/>
            <person name="Lipzen A."/>
            <person name="Lundell T."/>
            <person name="Morin E."/>
            <person name="Murat C."/>
            <person name="Riley R."/>
            <person name="Ohm R."/>
            <person name="Sun H."/>
            <person name="Tunlid A."/>
            <person name="Henrissat B."/>
            <person name="Grigoriev I.V."/>
            <person name="Hibbett D.S."/>
            <person name="Martin F."/>
        </authorList>
    </citation>
    <scope>NUCLEOTIDE SEQUENCE [LARGE SCALE GENOMIC DNA]</scope>
    <source>
        <strain evidence="3">UH-Slu-Lm8-n1</strain>
    </source>
</reference>
<dbReference type="Proteomes" id="UP000054485">
    <property type="component" value="Unassembled WGS sequence"/>
</dbReference>
<dbReference type="HOGENOM" id="CLU_101491_1_0_1"/>
<dbReference type="AlphaFoldDB" id="A0A0C9Z680"/>
<feature type="non-terminal residue" evidence="2">
    <location>
        <position position="137"/>
    </location>
</feature>